<keyword evidence="6" id="KW-0539">Nucleus</keyword>
<dbReference type="PROSITE" id="PS00028">
    <property type="entry name" value="ZINC_FINGER_C2H2_1"/>
    <property type="match status" value="4"/>
</dbReference>
<name>L5JRY2_PTEAL</name>
<dbReference type="GO" id="GO:0008270">
    <property type="term" value="F:zinc ion binding"/>
    <property type="evidence" value="ECO:0007669"/>
    <property type="project" value="UniProtKB-KW"/>
</dbReference>
<feature type="compositionally biased region" description="Polar residues" evidence="8">
    <location>
        <begin position="270"/>
        <end position="283"/>
    </location>
</feature>
<evidence type="ECO:0000256" key="5">
    <source>
        <dbReference type="ARBA" id="ARBA00022833"/>
    </source>
</evidence>
<keyword evidence="2" id="KW-0479">Metal-binding</keyword>
<dbReference type="EMBL" id="KB031148">
    <property type="protein sequence ID" value="ELK02100.1"/>
    <property type="molecule type" value="Genomic_DNA"/>
</dbReference>
<feature type="domain" description="C2H2-type" evidence="9">
    <location>
        <begin position="416"/>
        <end position="443"/>
    </location>
</feature>
<dbReference type="FunFam" id="3.30.160.60:FF:001272">
    <property type="entry name" value="Zinc finger protein 683"/>
    <property type="match status" value="1"/>
</dbReference>
<dbReference type="InterPro" id="IPR036236">
    <property type="entry name" value="Znf_C2H2_sf"/>
</dbReference>
<evidence type="ECO:0000256" key="2">
    <source>
        <dbReference type="ARBA" id="ARBA00022723"/>
    </source>
</evidence>
<dbReference type="Gene3D" id="3.30.160.60">
    <property type="entry name" value="Classic Zinc Finger"/>
    <property type="match status" value="4"/>
</dbReference>
<comment type="subcellular location">
    <subcellularLocation>
        <location evidence="1">Nucleus</location>
    </subcellularLocation>
</comment>
<sequence length="498" mass="54274">MGVSVSSPFGNQTRGSIILGTQESPAPIHFPPALQVFPACRPLPDTVDVRGPSSVSWLCPLPWAPARSALLACPQGLDLYLCSLQLAPQGTSPQGLRVDSLSKSNPRAWGCTLVEAEEHQPPGPQASSTDEEKLIAKYPPSRDKMGSQPERVGEGASRLSLSPRNSSSPPLWQNTKSPSSLAFCSCHLSTPGSKELPFHLRPLYPAYPLLPPPYLFVYGEPPSSQCSPVFMLPQDTFYPTRAMPSMLMSVSEPGHHSAWGETSRLYPGASQASGQTQPSQAWNPGSGAARTYSPGPEHAGRAALEKQVPLGSRAGTAALPYPLKKENGKILYECKVCSKRFGQLSNLKVHLRVHSGERPFQCALCHKRFTQLTHLQKHHLVHTGERPYGCLMCHKRFSSSSNLKTHLRLHSGARPFQCSICPSRFTQRIHLKLHHRLHAPQPSNLAHTHLPLVSLSCLTQWHQGALGLMIAPSEGQMGWDADKINMSSAFQGKQGQPA</sequence>
<dbReference type="GO" id="GO:0000978">
    <property type="term" value="F:RNA polymerase II cis-regulatory region sequence-specific DNA binding"/>
    <property type="evidence" value="ECO:0007669"/>
    <property type="project" value="TreeGrafter"/>
</dbReference>
<dbReference type="FunFam" id="3.30.160.60:FF:001498">
    <property type="entry name" value="Zinc finger protein 404"/>
    <property type="match status" value="1"/>
</dbReference>
<evidence type="ECO:0000313" key="10">
    <source>
        <dbReference type="EMBL" id="ELK02100.1"/>
    </source>
</evidence>
<proteinExistence type="predicted"/>
<evidence type="ECO:0000256" key="3">
    <source>
        <dbReference type="ARBA" id="ARBA00022737"/>
    </source>
</evidence>
<keyword evidence="3" id="KW-0677">Repeat</keyword>
<dbReference type="FunFam" id="3.30.160.60:FF:001667">
    <property type="entry name" value="tissue-resident T-cell transcription regulator protein ZNF683"/>
    <property type="match status" value="1"/>
</dbReference>
<evidence type="ECO:0000256" key="6">
    <source>
        <dbReference type="ARBA" id="ARBA00023242"/>
    </source>
</evidence>
<dbReference type="SMART" id="SM00355">
    <property type="entry name" value="ZnF_C2H2"/>
    <property type="match status" value="4"/>
</dbReference>
<dbReference type="InParanoid" id="L5JRY2"/>
<dbReference type="STRING" id="9402.L5JRY2"/>
<dbReference type="InterPro" id="IPR013087">
    <property type="entry name" value="Znf_C2H2_type"/>
</dbReference>
<feature type="domain" description="C2H2-type" evidence="9">
    <location>
        <begin position="332"/>
        <end position="359"/>
    </location>
</feature>
<feature type="region of interest" description="Disordered" evidence="8">
    <location>
        <begin position="138"/>
        <end position="174"/>
    </location>
</feature>
<reference evidence="11" key="1">
    <citation type="journal article" date="2013" name="Science">
        <title>Comparative analysis of bat genomes provides insight into the evolution of flight and immunity.</title>
        <authorList>
            <person name="Zhang G."/>
            <person name="Cowled C."/>
            <person name="Shi Z."/>
            <person name="Huang Z."/>
            <person name="Bishop-Lilly K.A."/>
            <person name="Fang X."/>
            <person name="Wynne J.W."/>
            <person name="Xiong Z."/>
            <person name="Baker M.L."/>
            <person name="Zhao W."/>
            <person name="Tachedjian M."/>
            <person name="Zhu Y."/>
            <person name="Zhou P."/>
            <person name="Jiang X."/>
            <person name="Ng J."/>
            <person name="Yang L."/>
            <person name="Wu L."/>
            <person name="Xiao J."/>
            <person name="Feng Y."/>
            <person name="Chen Y."/>
            <person name="Sun X."/>
            <person name="Zhang Y."/>
            <person name="Marsh G.A."/>
            <person name="Crameri G."/>
            <person name="Broder C.C."/>
            <person name="Frey K.G."/>
            <person name="Wang L.F."/>
            <person name="Wang J."/>
        </authorList>
    </citation>
    <scope>NUCLEOTIDE SEQUENCE [LARGE SCALE GENOMIC DNA]</scope>
</reference>
<feature type="domain" description="C2H2-type" evidence="9">
    <location>
        <begin position="388"/>
        <end position="415"/>
    </location>
</feature>
<accession>L5JRY2</accession>
<dbReference type="eggNOG" id="KOG2461">
    <property type="taxonomic scope" value="Eukaryota"/>
</dbReference>
<dbReference type="AlphaFoldDB" id="L5JRY2"/>
<keyword evidence="4 7" id="KW-0863">Zinc-finger</keyword>
<dbReference type="GO" id="GO:0000981">
    <property type="term" value="F:DNA-binding transcription factor activity, RNA polymerase II-specific"/>
    <property type="evidence" value="ECO:0007669"/>
    <property type="project" value="TreeGrafter"/>
</dbReference>
<protein>
    <submittedName>
        <fullName evidence="10">Zinc finger protein 683</fullName>
    </submittedName>
</protein>
<dbReference type="Proteomes" id="UP000010552">
    <property type="component" value="Unassembled WGS sequence"/>
</dbReference>
<dbReference type="GO" id="GO:0005634">
    <property type="term" value="C:nucleus"/>
    <property type="evidence" value="ECO:0007669"/>
    <property type="project" value="UniProtKB-SubCell"/>
</dbReference>
<evidence type="ECO:0000256" key="7">
    <source>
        <dbReference type="PROSITE-ProRule" id="PRU00042"/>
    </source>
</evidence>
<evidence type="ECO:0000313" key="11">
    <source>
        <dbReference type="Proteomes" id="UP000010552"/>
    </source>
</evidence>
<dbReference type="FunCoup" id="L5JRY2">
    <property type="interactions" value="3"/>
</dbReference>
<feature type="compositionally biased region" description="Low complexity" evidence="8">
    <location>
        <begin position="157"/>
        <end position="171"/>
    </location>
</feature>
<evidence type="ECO:0000256" key="1">
    <source>
        <dbReference type="ARBA" id="ARBA00004123"/>
    </source>
</evidence>
<dbReference type="SUPFAM" id="SSF57667">
    <property type="entry name" value="beta-beta-alpha zinc fingers"/>
    <property type="match status" value="2"/>
</dbReference>
<evidence type="ECO:0000256" key="8">
    <source>
        <dbReference type="SAM" id="MobiDB-lite"/>
    </source>
</evidence>
<dbReference type="PANTHER" id="PTHR23235">
    <property type="entry name" value="KRUEPPEL-LIKE TRANSCRIPTION FACTOR"/>
    <property type="match status" value="1"/>
</dbReference>
<feature type="domain" description="C2H2-type" evidence="9">
    <location>
        <begin position="360"/>
        <end position="387"/>
    </location>
</feature>
<evidence type="ECO:0000256" key="4">
    <source>
        <dbReference type="ARBA" id="ARBA00022771"/>
    </source>
</evidence>
<dbReference type="Pfam" id="PF00096">
    <property type="entry name" value="zf-C2H2"/>
    <property type="match status" value="3"/>
</dbReference>
<feature type="region of interest" description="Disordered" evidence="8">
    <location>
        <begin position="259"/>
        <end position="301"/>
    </location>
</feature>
<dbReference type="PROSITE" id="PS50157">
    <property type="entry name" value="ZINC_FINGER_C2H2_2"/>
    <property type="match status" value="4"/>
</dbReference>
<keyword evidence="11" id="KW-1185">Reference proteome</keyword>
<evidence type="ECO:0000259" key="9">
    <source>
        <dbReference type="PROSITE" id="PS50157"/>
    </source>
</evidence>
<keyword evidence="5" id="KW-0862">Zinc</keyword>
<dbReference type="FunFam" id="3.30.160.60:FF:000557">
    <property type="entry name" value="zinc finger and SCAN domain-containing protein 29"/>
    <property type="match status" value="1"/>
</dbReference>
<gene>
    <name evidence="10" type="ORF">PAL_GLEAN10015106</name>
</gene>
<organism evidence="10 11">
    <name type="scientific">Pteropus alecto</name>
    <name type="common">Black flying fox</name>
    <dbReference type="NCBI Taxonomy" id="9402"/>
    <lineage>
        <taxon>Eukaryota</taxon>
        <taxon>Metazoa</taxon>
        <taxon>Chordata</taxon>
        <taxon>Craniata</taxon>
        <taxon>Vertebrata</taxon>
        <taxon>Euteleostomi</taxon>
        <taxon>Mammalia</taxon>
        <taxon>Eutheria</taxon>
        <taxon>Laurasiatheria</taxon>
        <taxon>Chiroptera</taxon>
        <taxon>Yinpterochiroptera</taxon>
        <taxon>Pteropodoidea</taxon>
        <taxon>Pteropodidae</taxon>
        <taxon>Pteropodinae</taxon>
        <taxon>Pteropus</taxon>
    </lineage>
</organism>